<protein>
    <recommendedName>
        <fullName evidence="3">Tetratricopeptide repeat protein</fullName>
    </recommendedName>
</protein>
<dbReference type="SUPFAM" id="SSF48452">
    <property type="entry name" value="TPR-like"/>
    <property type="match status" value="1"/>
</dbReference>
<proteinExistence type="predicted"/>
<evidence type="ECO:0000313" key="2">
    <source>
        <dbReference type="Proteomes" id="UP001243846"/>
    </source>
</evidence>
<dbReference type="EMBL" id="JAUFRC010000004">
    <property type="protein sequence ID" value="MDN3714256.1"/>
    <property type="molecule type" value="Genomic_DNA"/>
</dbReference>
<evidence type="ECO:0008006" key="3">
    <source>
        <dbReference type="Google" id="ProtNLM"/>
    </source>
</evidence>
<gene>
    <name evidence="1" type="ORF">QWZ10_25105</name>
</gene>
<reference evidence="2" key="1">
    <citation type="journal article" date="2019" name="Int. J. Syst. Evol. Microbiol.">
        <title>The Global Catalogue of Microorganisms (GCM) 10K type strain sequencing project: providing services to taxonomists for standard genome sequencing and annotation.</title>
        <authorList>
            <consortium name="The Broad Institute Genomics Platform"/>
            <consortium name="The Broad Institute Genome Sequencing Center for Infectious Disease"/>
            <person name="Wu L."/>
            <person name="Ma J."/>
        </authorList>
    </citation>
    <scope>NUCLEOTIDE SEQUENCE [LARGE SCALE GENOMIC DNA]</scope>
    <source>
        <strain evidence="2">CECT 8482</strain>
    </source>
</reference>
<dbReference type="Proteomes" id="UP001243846">
    <property type="component" value="Unassembled WGS sequence"/>
</dbReference>
<dbReference type="InterPro" id="IPR011990">
    <property type="entry name" value="TPR-like_helical_dom_sf"/>
</dbReference>
<organism evidence="1 2">
    <name type="scientific">Paracoccus cavernae</name>
    <dbReference type="NCBI Taxonomy" id="1571207"/>
    <lineage>
        <taxon>Bacteria</taxon>
        <taxon>Pseudomonadati</taxon>
        <taxon>Pseudomonadota</taxon>
        <taxon>Alphaproteobacteria</taxon>
        <taxon>Rhodobacterales</taxon>
        <taxon>Paracoccaceae</taxon>
        <taxon>Paracoccus</taxon>
    </lineage>
</organism>
<evidence type="ECO:0000313" key="1">
    <source>
        <dbReference type="EMBL" id="MDN3714256.1"/>
    </source>
</evidence>
<keyword evidence="2" id="KW-1185">Reference proteome</keyword>
<sequence>MCLEDLLRIYPRHGKIWYGLSLSHRLAGNYDDSISFAIRSLRFNPAISPLWAGGWTPPCG</sequence>
<name>A0ABT8DDF3_9RHOB</name>
<accession>A0ABT8DDF3</accession>
<comment type="caution">
    <text evidence="1">The sequence shown here is derived from an EMBL/GenBank/DDBJ whole genome shotgun (WGS) entry which is preliminary data.</text>
</comment>